<dbReference type="GO" id="GO:0016787">
    <property type="term" value="F:hydrolase activity"/>
    <property type="evidence" value="ECO:0007669"/>
    <property type="project" value="UniProtKB-KW"/>
</dbReference>
<keyword evidence="6" id="KW-1185">Reference proteome</keyword>
<organism evidence="5 6">
    <name type="scientific">Nitrosomonas marina</name>
    <dbReference type="NCBI Taxonomy" id="917"/>
    <lineage>
        <taxon>Bacteria</taxon>
        <taxon>Pseudomonadati</taxon>
        <taxon>Pseudomonadota</taxon>
        <taxon>Betaproteobacteria</taxon>
        <taxon>Nitrosomonadales</taxon>
        <taxon>Nitrosomonadaceae</taxon>
        <taxon>Nitrosomonas</taxon>
    </lineage>
</organism>
<sequence>MADDVLLKKTAAIQYCVARARETYLHDPVGFSNDDIQQDTAILNIQRANEAVLDLGKHLVRREKLGSPQSAHDVFTLLVKAGWIPATMAATLQNMVGFRSIAVHGYQSPQLAATIAIIEHHLDAFLLYSKTVLSHDMNQY</sequence>
<dbReference type="NCBIfam" id="NF047751">
    <property type="entry name" value="HepT_toxin"/>
    <property type="match status" value="1"/>
</dbReference>
<evidence type="ECO:0000313" key="6">
    <source>
        <dbReference type="Proteomes" id="UP000199345"/>
    </source>
</evidence>
<proteinExistence type="inferred from homology"/>
<evidence type="ECO:0000256" key="4">
    <source>
        <dbReference type="ARBA" id="ARBA00024207"/>
    </source>
</evidence>
<dbReference type="GO" id="GO:0004540">
    <property type="term" value="F:RNA nuclease activity"/>
    <property type="evidence" value="ECO:0007669"/>
    <property type="project" value="InterPro"/>
</dbReference>
<dbReference type="InterPro" id="IPR008201">
    <property type="entry name" value="HepT-like"/>
</dbReference>
<reference evidence="6" key="1">
    <citation type="submission" date="2016-10" db="EMBL/GenBank/DDBJ databases">
        <authorList>
            <person name="Varghese N."/>
            <person name="Submissions S."/>
        </authorList>
    </citation>
    <scope>NUCLEOTIDE SEQUENCE [LARGE SCALE GENOMIC DNA]</scope>
    <source>
        <strain evidence="6">Nm71</strain>
    </source>
</reference>
<comment type="similarity">
    <text evidence="4">Belongs to the HepT RNase toxin family.</text>
</comment>
<keyword evidence="2" id="KW-0540">Nuclease</keyword>
<dbReference type="Pfam" id="PF01934">
    <property type="entry name" value="HepT-like"/>
    <property type="match status" value="1"/>
</dbReference>
<dbReference type="EMBL" id="FOIA01000002">
    <property type="protein sequence ID" value="SES68540.1"/>
    <property type="molecule type" value="Genomic_DNA"/>
</dbReference>
<keyword evidence="3" id="KW-0378">Hydrolase</keyword>
<evidence type="ECO:0000256" key="2">
    <source>
        <dbReference type="ARBA" id="ARBA00022722"/>
    </source>
</evidence>
<evidence type="ECO:0000313" key="5">
    <source>
        <dbReference type="EMBL" id="SES68540.1"/>
    </source>
</evidence>
<dbReference type="PANTHER" id="PTHR33397">
    <property type="entry name" value="UPF0331 PROTEIN YUTE"/>
    <property type="match status" value="1"/>
</dbReference>
<dbReference type="OrthoDB" id="9796612at2"/>
<name>A0A1H9YHP1_9PROT</name>
<protein>
    <submittedName>
        <fullName evidence="5">Uncharacterized conserved protein YutE, UPF0331/DUF86 family</fullName>
    </submittedName>
</protein>
<evidence type="ECO:0000256" key="3">
    <source>
        <dbReference type="ARBA" id="ARBA00022801"/>
    </source>
</evidence>
<dbReference type="InterPro" id="IPR052379">
    <property type="entry name" value="Type_VII_TA_RNase"/>
</dbReference>
<evidence type="ECO:0000256" key="1">
    <source>
        <dbReference type="ARBA" id="ARBA00022649"/>
    </source>
</evidence>
<dbReference type="GO" id="GO:0110001">
    <property type="term" value="C:toxin-antitoxin complex"/>
    <property type="evidence" value="ECO:0007669"/>
    <property type="project" value="InterPro"/>
</dbReference>
<dbReference type="PANTHER" id="PTHR33397:SF3">
    <property type="entry name" value="MRNA NUCLEASE HEPT"/>
    <property type="match status" value="1"/>
</dbReference>
<dbReference type="RefSeq" id="WP_090655346.1">
    <property type="nucleotide sequence ID" value="NZ_FOIA01000002.1"/>
</dbReference>
<dbReference type="Proteomes" id="UP000199345">
    <property type="component" value="Unassembled WGS sequence"/>
</dbReference>
<dbReference type="Gene3D" id="1.20.120.580">
    <property type="entry name" value="bsu32300-like"/>
    <property type="match status" value="1"/>
</dbReference>
<accession>A0A1H9YHP1</accession>
<keyword evidence="1" id="KW-1277">Toxin-antitoxin system</keyword>
<dbReference type="InterPro" id="IPR037038">
    <property type="entry name" value="HepT-like_sf"/>
</dbReference>
<gene>
    <name evidence="5" type="ORF">SAMN05216326_1024</name>
</gene>
<dbReference type="AlphaFoldDB" id="A0A1H9YHP1"/>